<feature type="region of interest" description="Disordered" evidence="1">
    <location>
        <begin position="25"/>
        <end position="52"/>
    </location>
</feature>
<dbReference type="Pfam" id="PF13026">
    <property type="entry name" value="DUF3887"/>
    <property type="match status" value="1"/>
</dbReference>
<evidence type="ECO:0000259" key="3">
    <source>
        <dbReference type="Pfam" id="PF13026"/>
    </source>
</evidence>
<feature type="domain" description="DUF3887" evidence="3">
    <location>
        <begin position="57"/>
        <end position="147"/>
    </location>
</feature>
<organism evidence="4 5">
    <name type="scientific">Oceanobacillus luteolus</name>
    <dbReference type="NCBI Taxonomy" id="1274358"/>
    <lineage>
        <taxon>Bacteria</taxon>
        <taxon>Bacillati</taxon>
        <taxon>Bacillota</taxon>
        <taxon>Bacilli</taxon>
        <taxon>Bacillales</taxon>
        <taxon>Bacillaceae</taxon>
        <taxon>Oceanobacillus</taxon>
    </lineage>
</organism>
<keyword evidence="2" id="KW-0732">Signal</keyword>
<evidence type="ECO:0000313" key="5">
    <source>
        <dbReference type="Proteomes" id="UP001597221"/>
    </source>
</evidence>
<evidence type="ECO:0000256" key="2">
    <source>
        <dbReference type="SAM" id="SignalP"/>
    </source>
</evidence>
<evidence type="ECO:0000256" key="1">
    <source>
        <dbReference type="SAM" id="MobiDB-lite"/>
    </source>
</evidence>
<accession>A0ABW4HUX0</accession>
<reference evidence="5" key="1">
    <citation type="journal article" date="2019" name="Int. J. Syst. Evol. Microbiol.">
        <title>The Global Catalogue of Microorganisms (GCM) 10K type strain sequencing project: providing services to taxonomists for standard genome sequencing and annotation.</title>
        <authorList>
            <consortium name="The Broad Institute Genomics Platform"/>
            <consortium name="The Broad Institute Genome Sequencing Center for Infectious Disease"/>
            <person name="Wu L."/>
            <person name="Ma J."/>
        </authorList>
    </citation>
    <scope>NUCLEOTIDE SEQUENCE [LARGE SCALE GENOMIC DNA]</scope>
    <source>
        <strain evidence="5">CGMCC 1.12376</strain>
    </source>
</reference>
<dbReference type="InterPro" id="IPR024981">
    <property type="entry name" value="DUF3887"/>
</dbReference>
<name>A0ABW4HUX0_9BACI</name>
<feature type="signal peptide" evidence="2">
    <location>
        <begin position="1"/>
        <end position="23"/>
    </location>
</feature>
<sequence>MSKFLKGAILILAIFSLAACNQAEDTAEDETDSTEQQVEEESGEKEIQEDEESIALAENFIEQLSQGQYEEATDKFDQTMSEQLGAAELQELWESLEVQMGEFIDYEYNKTETIDGGYQVILIHGVFNDADIMFQVTVNENLEIAGFYI</sequence>
<dbReference type="Proteomes" id="UP001597221">
    <property type="component" value="Unassembled WGS sequence"/>
</dbReference>
<keyword evidence="5" id="KW-1185">Reference proteome</keyword>
<dbReference type="RefSeq" id="WP_379598898.1">
    <property type="nucleotide sequence ID" value="NZ_JBHUDE010000157.1"/>
</dbReference>
<gene>
    <name evidence="4" type="ORF">ACFSBH_17635</name>
</gene>
<protein>
    <submittedName>
        <fullName evidence="4">DUF3887 domain-containing protein</fullName>
    </submittedName>
</protein>
<dbReference type="EMBL" id="JBHUDE010000157">
    <property type="protein sequence ID" value="MFD1609443.1"/>
    <property type="molecule type" value="Genomic_DNA"/>
</dbReference>
<dbReference type="Gene3D" id="3.10.450.590">
    <property type="match status" value="1"/>
</dbReference>
<dbReference type="PROSITE" id="PS51257">
    <property type="entry name" value="PROKAR_LIPOPROTEIN"/>
    <property type="match status" value="1"/>
</dbReference>
<evidence type="ECO:0000313" key="4">
    <source>
        <dbReference type="EMBL" id="MFD1609443.1"/>
    </source>
</evidence>
<proteinExistence type="predicted"/>
<comment type="caution">
    <text evidence="4">The sequence shown here is derived from an EMBL/GenBank/DDBJ whole genome shotgun (WGS) entry which is preliminary data.</text>
</comment>
<feature type="chain" id="PRO_5046715304" evidence="2">
    <location>
        <begin position="24"/>
        <end position="149"/>
    </location>
</feature>